<evidence type="ECO:0000256" key="1">
    <source>
        <dbReference type="SAM" id="MobiDB-lite"/>
    </source>
</evidence>
<dbReference type="Pfam" id="PF13456">
    <property type="entry name" value="RVT_3"/>
    <property type="match status" value="1"/>
</dbReference>
<feature type="domain" description="RNase H type-1" evidence="2">
    <location>
        <begin position="158"/>
        <end position="226"/>
    </location>
</feature>
<protein>
    <recommendedName>
        <fullName evidence="2">RNase H type-1 domain-containing protein</fullName>
    </recommendedName>
</protein>
<dbReference type="SUPFAM" id="SSF53098">
    <property type="entry name" value="Ribonuclease H-like"/>
    <property type="match status" value="1"/>
</dbReference>
<gene>
    <name evidence="3" type="ORF">Dsin_018681</name>
</gene>
<dbReference type="PANTHER" id="PTHR33116:SF78">
    <property type="entry name" value="OS12G0587133 PROTEIN"/>
    <property type="match status" value="1"/>
</dbReference>
<keyword evidence="4" id="KW-1185">Reference proteome</keyword>
<dbReference type="InterPro" id="IPR002156">
    <property type="entry name" value="RNaseH_domain"/>
</dbReference>
<name>A0AAE0A614_9ROSI</name>
<feature type="region of interest" description="Disordered" evidence="1">
    <location>
        <begin position="240"/>
        <end position="301"/>
    </location>
</feature>
<comment type="caution">
    <text evidence="3">The sequence shown here is derived from an EMBL/GenBank/DDBJ whole genome shotgun (WGS) entry which is preliminary data.</text>
</comment>
<evidence type="ECO:0000259" key="2">
    <source>
        <dbReference type="Pfam" id="PF13456"/>
    </source>
</evidence>
<organism evidence="3 4">
    <name type="scientific">Dipteronia sinensis</name>
    <dbReference type="NCBI Taxonomy" id="43782"/>
    <lineage>
        <taxon>Eukaryota</taxon>
        <taxon>Viridiplantae</taxon>
        <taxon>Streptophyta</taxon>
        <taxon>Embryophyta</taxon>
        <taxon>Tracheophyta</taxon>
        <taxon>Spermatophyta</taxon>
        <taxon>Magnoliopsida</taxon>
        <taxon>eudicotyledons</taxon>
        <taxon>Gunneridae</taxon>
        <taxon>Pentapetalae</taxon>
        <taxon>rosids</taxon>
        <taxon>malvids</taxon>
        <taxon>Sapindales</taxon>
        <taxon>Sapindaceae</taxon>
        <taxon>Hippocastanoideae</taxon>
        <taxon>Acereae</taxon>
        <taxon>Dipteronia</taxon>
    </lineage>
</organism>
<reference evidence="3" key="1">
    <citation type="journal article" date="2023" name="Plant J.">
        <title>Genome sequences and population genomics provide insights into the demographic history, inbreeding, and mutation load of two 'living fossil' tree species of Dipteronia.</title>
        <authorList>
            <person name="Feng Y."/>
            <person name="Comes H.P."/>
            <person name="Chen J."/>
            <person name="Zhu S."/>
            <person name="Lu R."/>
            <person name="Zhang X."/>
            <person name="Li P."/>
            <person name="Qiu J."/>
            <person name="Olsen K.M."/>
            <person name="Qiu Y."/>
        </authorList>
    </citation>
    <scope>NUCLEOTIDE SEQUENCE</scope>
    <source>
        <strain evidence="3">NBL</strain>
    </source>
</reference>
<sequence length="301" mass="35519">MQIGQLPLFYLGVPLFRGKPRKGVLRHIADKILSKFVKWKGKSLSLAGRATLIRSVITGSFMHSFMIYKWPSSLLSLNNRKLRNFLWTGSCKENKFVRVTWDQCCRPYSQGGLGLKDLGLLNDLLLWKFTWKFMTSYSFAFSFLRERYLKQLQNPHGGVGGCGGIFLNYRAFVKGCFVIPFGQVFAFKAELLAASLAINFDWKYGWHQIWLERDSSFVVQLLFSGSEMVPWRRRRRRRRRRSRSEAEKKKKKLIGGEEEKEEVDWRRRGEEEEEADRRRRRRSRSAAKKKKKRSLEKDEEE</sequence>
<dbReference type="EMBL" id="JANJYJ010000006">
    <property type="protein sequence ID" value="KAK3204635.1"/>
    <property type="molecule type" value="Genomic_DNA"/>
</dbReference>
<dbReference type="InterPro" id="IPR012337">
    <property type="entry name" value="RNaseH-like_sf"/>
</dbReference>
<proteinExistence type="predicted"/>
<dbReference type="GO" id="GO:0003676">
    <property type="term" value="F:nucleic acid binding"/>
    <property type="evidence" value="ECO:0007669"/>
    <property type="project" value="InterPro"/>
</dbReference>
<dbReference type="AlphaFoldDB" id="A0AAE0A614"/>
<evidence type="ECO:0000313" key="4">
    <source>
        <dbReference type="Proteomes" id="UP001281410"/>
    </source>
</evidence>
<dbReference type="PANTHER" id="PTHR33116">
    <property type="entry name" value="REVERSE TRANSCRIPTASE ZINC-BINDING DOMAIN-CONTAINING PROTEIN-RELATED-RELATED"/>
    <property type="match status" value="1"/>
</dbReference>
<accession>A0AAE0A614</accession>
<dbReference type="Proteomes" id="UP001281410">
    <property type="component" value="Unassembled WGS sequence"/>
</dbReference>
<dbReference type="GO" id="GO:0004523">
    <property type="term" value="F:RNA-DNA hybrid ribonuclease activity"/>
    <property type="evidence" value="ECO:0007669"/>
    <property type="project" value="InterPro"/>
</dbReference>
<evidence type="ECO:0000313" key="3">
    <source>
        <dbReference type="EMBL" id="KAK3204635.1"/>
    </source>
</evidence>
<feature type="compositionally biased region" description="Basic residues" evidence="1">
    <location>
        <begin position="278"/>
        <end position="294"/>
    </location>
</feature>